<organism evidence="2 3">
    <name type="scientific">Flavimaribacter sediminis</name>
    <dbReference type="NCBI Taxonomy" id="2865987"/>
    <lineage>
        <taxon>Bacteria</taxon>
        <taxon>Pseudomonadati</taxon>
        <taxon>Pseudomonadota</taxon>
        <taxon>Alphaproteobacteria</taxon>
        <taxon>Hyphomicrobiales</taxon>
        <taxon>Rhizobiaceae</taxon>
        <taxon>Flavimaribacter</taxon>
    </lineage>
</organism>
<accession>A0AAE2ZNU0</accession>
<evidence type="ECO:0000313" key="2">
    <source>
        <dbReference type="EMBL" id="MBW8637678.1"/>
    </source>
</evidence>
<evidence type="ECO:0000256" key="1">
    <source>
        <dbReference type="SAM" id="SignalP"/>
    </source>
</evidence>
<gene>
    <name evidence="2" type="ORF">K1W69_10815</name>
</gene>
<reference evidence="2" key="1">
    <citation type="submission" date="2021-08" db="EMBL/GenBank/DDBJ databases">
        <title>Hoeflea bacterium WL0058 sp. nov., isolated from the sediment.</title>
        <authorList>
            <person name="Wang L."/>
            <person name="Zhang D."/>
        </authorList>
    </citation>
    <scope>NUCLEOTIDE SEQUENCE</scope>
    <source>
        <strain evidence="2">WL0058</strain>
    </source>
</reference>
<protein>
    <submittedName>
        <fullName evidence="2">Uncharacterized protein</fullName>
    </submittedName>
</protein>
<dbReference type="Proteomes" id="UP001196509">
    <property type="component" value="Unassembled WGS sequence"/>
</dbReference>
<feature type="signal peptide" evidence="1">
    <location>
        <begin position="1"/>
        <end position="25"/>
    </location>
</feature>
<keyword evidence="3" id="KW-1185">Reference proteome</keyword>
<comment type="caution">
    <text evidence="2">The sequence shown here is derived from an EMBL/GenBank/DDBJ whole genome shotgun (WGS) entry which is preliminary data.</text>
</comment>
<name>A0AAE2ZNU0_9HYPH</name>
<sequence>MIFHVLKLSALAIIAALVGAGAPRAQTVDSMYESFTKAYGEPLEKGYLEPVDIHYMRYCGSKEGFSLILFRVNGNTSSSWTVNAPCGEDIDLVDMDMNGEPDIRYTVSYNGDGYTREVQGFLTPRGDALRTQGEYLTFEERDGTFLLEKYGLPADKVDLLLRMEQSVELGDQCVRGNFCPSFPEGGGCRILVQTCPTSPKVQEMHVVGDDALAALEGDAEWLDFVARVEQSEGYVLAQEAIAASYNDTAFTPKMTPERQKLVDDWLQ</sequence>
<dbReference type="AlphaFoldDB" id="A0AAE2ZNU0"/>
<evidence type="ECO:0000313" key="3">
    <source>
        <dbReference type="Proteomes" id="UP001196509"/>
    </source>
</evidence>
<feature type="chain" id="PRO_5042224420" evidence="1">
    <location>
        <begin position="26"/>
        <end position="267"/>
    </location>
</feature>
<keyword evidence="1" id="KW-0732">Signal</keyword>
<dbReference type="RefSeq" id="WP_220228366.1">
    <property type="nucleotide sequence ID" value="NZ_JAICBX010000002.1"/>
</dbReference>
<proteinExistence type="predicted"/>
<dbReference type="EMBL" id="JAICBX010000002">
    <property type="protein sequence ID" value="MBW8637678.1"/>
    <property type="molecule type" value="Genomic_DNA"/>
</dbReference>